<comment type="caution">
    <text evidence="1">The sequence shown here is derived from an EMBL/GenBank/DDBJ whole genome shotgun (WGS) entry which is preliminary data.</text>
</comment>
<reference evidence="2" key="1">
    <citation type="journal article" date="2018" name="Nat. Plants">
        <title>Whole-genome landscape of Medicago truncatula symbiotic genes.</title>
        <authorList>
            <person name="Pecrix Y."/>
            <person name="Staton S.E."/>
            <person name="Sallet E."/>
            <person name="Lelandais-Briere C."/>
            <person name="Moreau S."/>
            <person name="Carrere S."/>
            <person name="Blein T."/>
            <person name="Jardinaud M.F."/>
            <person name="Latrasse D."/>
            <person name="Zouine M."/>
            <person name="Zahm M."/>
            <person name="Kreplak J."/>
            <person name="Mayjonade B."/>
            <person name="Satge C."/>
            <person name="Perez M."/>
            <person name="Cauet S."/>
            <person name="Marande W."/>
            <person name="Chantry-Darmon C."/>
            <person name="Lopez-Roques C."/>
            <person name="Bouchez O."/>
            <person name="Berard A."/>
            <person name="Debelle F."/>
            <person name="Munos S."/>
            <person name="Bendahmane A."/>
            <person name="Berges H."/>
            <person name="Niebel A."/>
            <person name="Buitink J."/>
            <person name="Frugier F."/>
            <person name="Benhamed M."/>
            <person name="Crespi M."/>
            <person name="Gouzy J."/>
            <person name="Gamas P."/>
        </authorList>
    </citation>
    <scope>NUCLEOTIDE SEQUENCE [LARGE SCALE GENOMIC DNA]</scope>
    <source>
        <strain evidence="2">cv. Jemalong A17</strain>
    </source>
</reference>
<accession>A0A396GHX0</accession>
<dbReference type="Proteomes" id="UP000265566">
    <property type="component" value="Chromosome 8"/>
</dbReference>
<proteinExistence type="predicted"/>
<dbReference type="Gramene" id="rna46277">
    <property type="protein sequence ID" value="RHN40163.1"/>
    <property type="gene ID" value="gene46277"/>
</dbReference>
<dbReference type="AlphaFoldDB" id="A0A396GHX0"/>
<dbReference type="EMBL" id="PSQE01000008">
    <property type="protein sequence ID" value="RHN40163.1"/>
    <property type="molecule type" value="Genomic_DNA"/>
</dbReference>
<organism evidence="1 2">
    <name type="scientific">Medicago truncatula</name>
    <name type="common">Barrel medic</name>
    <name type="synonym">Medicago tribuloides</name>
    <dbReference type="NCBI Taxonomy" id="3880"/>
    <lineage>
        <taxon>Eukaryota</taxon>
        <taxon>Viridiplantae</taxon>
        <taxon>Streptophyta</taxon>
        <taxon>Embryophyta</taxon>
        <taxon>Tracheophyta</taxon>
        <taxon>Spermatophyta</taxon>
        <taxon>Magnoliopsida</taxon>
        <taxon>eudicotyledons</taxon>
        <taxon>Gunneridae</taxon>
        <taxon>Pentapetalae</taxon>
        <taxon>rosids</taxon>
        <taxon>fabids</taxon>
        <taxon>Fabales</taxon>
        <taxon>Fabaceae</taxon>
        <taxon>Papilionoideae</taxon>
        <taxon>50 kb inversion clade</taxon>
        <taxon>NPAAA clade</taxon>
        <taxon>Hologalegina</taxon>
        <taxon>IRL clade</taxon>
        <taxon>Trifolieae</taxon>
        <taxon>Medicago</taxon>
    </lineage>
</organism>
<name>A0A396GHX0_MEDTR</name>
<sequence>MLYVSLYFHPFTKCLLRVMIVYFCNSSTWLMFLESEKHFPSLHVS</sequence>
<protein>
    <submittedName>
        <fullName evidence="1">Uncharacterized protein</fullName>
    </submittedName>
</protein>
<evidence type="ECO:0000313" key="1">
    <source>
        <dbReference type="EMBL" id="RHN40163.1"/>
    </source>
</evidence>
<gene>
    <name evidence="1" type="ORF">MtrunA17_Chr8g0351781</name>
</gene>
<evidence type="ECO:0000313" key="2">
    <source>
        <dbReference type="Proteomes" id="UP000265566"/>
    </source>
</evidence>